<dbReference type="PROSITE" id="PS50850">
    <property type="entry name" value="MFS"/>
    <property type="match status" value="1"/>
</dbReference>
<feature type="transmembrane region" description="Helical" evidence="6">
    <location>
        <begin position="485"/>
        <end position="503"/>
    </location>
</feature>
<proteinExistence type="inferred from homology"/>
<feature type="transmembrane region" description="Helical" evidence="6">
    <location>
        <begin position="360"/>
        <end position="377"/>
    </location>
</feature>
<dbReference type="GO" id="GO:0005351">
    <property type="term" value="F:carbohydrate:proton symporter activity"/>
    <property type="evidence" value="ECO:0007669"/>
    <property type="project" value="TreeGrafter"/>
</dbReference>
<dbReference type="OrthoDB" id="6133115at2759"/>
<protein>
    <submittedName>
        <fullName evidence="8">Lactose permease</fullName>
    </submittedName>
</protein>
<feature type="transmembrane region" description="Helical" evidence="6">
    <location>
        <begin position="384"/>
        <end position="404"/>
    </location>
</feature>
<evidence type="ECO:0000259" key="7">
    <source>
        <dbReference type="PROSITE" id="PS50850"/>
    </source>
</evidence>
<evidence type="ECO:0000256" key="6">
    <source>
        <dbReference type="SAM" id="Phobius"/>
    </source>
</evidence>
<keyword evidence="5 6" id="KW-0472">Membrane</keyword>
<keyword evidence="9" id="KW-1185">Reference proteome</keyword>
<accession>A0A8H8S4G5</accession>
<keyword evidence="4 6" id="KW-1133">Transmembrane helix</keyword>
<name>A0A8H8S4G5_9HELO</name>
<feature type="transmembrane region" description="Helical" evidence="6">
    <location>
        <begin position="64"/>
        <end position="83"/>
    </location>
</feature>
<feature type="non-terminal residue" evidence="8">
    <location>
        <position position="550"/>
    </location>
</feature>
<comment type="subcellular location">
    <subcellularLocation>
        <location evidence="1">Membrane</location>
        <topology evidence="1">Multi-pass membrane protein</topology>
    </subcellularLocation>
</comment>
<feature type="transmembrane region" description="Helical" evidence="6">
    <location>
        <begin position="196"/>
        <end position="216"/>
    </location>
</feature>
<evidence type="ECO:0000313" key="8">
    <source>
        <dbReference type="EMBL" id="TVY45307.1"/>
    </source>
</evidence>
<dbReference type="FunFam" id="1.20.1250.20:FF:000117">
    <property type="entry name" value="MFS hexose transporter"/>
    <property type="match status" value="1"/>
</dbReference>
<dbReference type="InterPro" id="IPR005828">
    <property type="entry name" value="MFS_sugar_transport-like"/>
</dbReference>
<dbReference type="Gene3D" id="1.20.1250.20">
    <property type="entry name" value="MFS general substrate transporter like domains"/>
    <property type="match status" value="1"/>
</dbReference>
<feature type="non-terminal residue" evidence="8">
    <location>
        <position position="1"/>
    </location>
</feature>
<organism evidence="8 9">
    <name type="scientific">Lachnellula occidentalis</name>
    <dbReference type="NCBI Taxonomy" id="215460"/>
    <lineage>
        <taxon>Eukaryota</taxon>
        <taxon>Fungi</taxon>
        <taxon>Dikarya</taxon>
        <taxon>Ascomycota</taxon>
        <taxon>Pezizomycotina</taxon>
        <taxon>Leotiomycetes</taxon>
        <taxon>Helotiales</taxon>
        <taxon>Lachnaceae</taxon>
        <taxon>Lachnellula</taxon>
    </lineage>
</organism>
<feature type="transmembrane region" description="Helical" evidence="6">
    <location>
        <begin position="455"/>
        <end position="479"/>
    </location>
</feature>
<dbReference type="EMBL" id="QGMI01000200">
    <property type="protein sequence ID" value="TVY45307.1"/>
    <property type="molecule type" value="Genomic_DNA"/>
</dbReference>
<comment type="caution">
    <text evidence="8">The sequence shown here is derived from an EMBL/GenBank/DDBJ whole genome shotgun (WGS) entry which is preliminary data.</text>
</comment>
<feature type="domain" description="Major facilitator superfamily (MFS) profile" evidence="7">
    <location>
        <begin position="70"/>
        <end position="507"/>
    </location>
</feature>
<dbReference type="AlphaFoldDB" id="A0A8H8S4G5"/>
<evidence type="ECO:0000313" key="9">
    <source>
        <dbReference type="Proteomes" id="UP000443090"/>
    </source>
</evidence>
<feature type="transmembrane region" description="Helical" evidence="6">
    <location>
        <begin position="318"/>
        <end position="340"/>
    </location>
</feature>
<dbReference type="PANTHER" id="PTHR48022:SF3">
    <property type="entry name" value="HEXOSE TRANSPORTER PROTEIN (AFU_ORTHOLOGUE AFUA_8G04480)-RELATED"/>
    <property type="match status" value="1"/>
</dbReference>
<feature type="transmembrane region" description="Helical" evidence="6">
    <location>
        <begin position="106"/>
        <end position="126"/>
    </location>
</feature>
<evidence type="ECO:0000256" key="5">
    <source>
        <dbReference type="ARBA" id="ARBA00023136"/>
    </source>
</evidence>
<dbReference type="PANTHER" id="PTHR48022">
    <property type="entry name" value="PLASTIDIC GLUCOSE TRANSPORTER 4"/>
    <property type="match status" value="1"/>
</dbReference>
<keyword evidence="3 6" id="KW-0812">Transmembrane</keyword>
<evidence type="ECO:0000256" key="1">
    <source>
        <dbReference type="ARBA" id="ARBA00004141"/>
    </source>
</evidence>
<dbReference type="Pfam" id="PF00083">
    <property type="entry name" value="Sugar_tr"/>
    <property type="match status" value="1"/>
</dbReference>
<dbReference type="InterPro" id="IPR005829">
    <property type="entry name" value="Sugar_transporter_CS"/>
</dbReference>
<feature type="transmembrane region" description="Helical" evidence="6">
    <location>
        <begin position="228"/>
        <end position="248"/>
    </location>
</feature>
<evidence type="ECO:0000256" key="4">
    <source>
        <dbReference type="ARBA" id="ARBA00022989"/>
    </source>
</evidence>
<dbReference type="GO" id="GO:0016020">
    <property type="term" value="C:membrane"/>
    <property type="evidence" value="ECO:0007669"/>
    <property type="project" value="UniProtKB-SubCell"/>
</dbReference>
<sequence>YQIAFTIPVYQERLSIIEAAPHSKPHFHFNNFIMGVSGDTNVVGADLASVLPTMTKPWWKTPHLLKLNLILFGCMLFSSTIGYDNSMMNGLQALAPWQEFMHHPKGAYLGLINATQAIGGFAAYPLMSIVAQRFGRKYSVYVGCCLIFLGTGLQTGARSREMFIVSRLFVGSSSAFFGAIPMLVGETAYPTHRGIVTAMFQTLYYVGSTLSAWVTFGTRNMDSSWSWRIPSLLQSAIPILVIGITIAAPESPRFLIARGRTEEARAILVKYHAGGDENSALVAFEVAEIESALRLEKEFHEQASYMDMLRTKGNRHRTFVGLTLGIFAQWNGVGIVSYYLVSVLKTVGIASTTNQTLINGFLQVFNLIAAVTAAGLVDKLGRRFLFITSSVGMLTCYIIITGLAGSYAETKHAGVGIAVVPMLFVYYFFYDIAFTPLIASYPVEIWPYQLRSRGIVLTHAATYAALFFNLFVNPIALAAIAWKYYIVYVIILVFICITVWFTYPETRGYSLEEIAVVFDGEDAKIVNPDKVLESVDHHMANKKEVAEIEG</sequence>
<evidence type="ECO:0000256" key="3">
    <source>
        <dbReference type="ARBA" id="ARBA00022692"/>
    </source>
</evidence>
<dbReference type="InterPro" id="IPR020846">
    <property type="entry name" value="MFS_dom"/>
</dbReference>
<evidence type="ECO:0000256" key="2">
    <source>
        <dbReference type="ARBA" id="ARBA00010992"/>
    </source>
</evidence>
<comment type="similarity">
    <text evidence="2">Belongs to the major facilitator superfamily. Sugar transporter (TC 2.A.1.1) family.</text>
</comment>
<feature type="transmembrane region" description="Helical" evidence="6">
    <location>
        <begin position="424"/>
        <end position="443"/>
    </location>
</feature>
<feature type="transmembrane region" description="Helical" evidence="6">
    <location>
        <begin position="163"/>
        <end position="184"/>
    </location>
</feature>
<gene>
    <name evidence="8" type="primary">LAC12_8</name>
    <name evidence="8" type="ORF">LOCC1_G003160</name>
</gene>
<reference evidence="8 9" key="1">
    <citation type="submission" date="2018-05" db="EMBL/GenBank/DDBJ databases">
        <title>Genome sequencing and assembly of the regulated plant pathogen Lachnellula willkommii and related sister species for the development of diagnostic species identification markers.</title>
        <authorList>
            <person name="Giroux E."/>
            <person name="Bilodeau G."/>
        </authorList>
    </citation>
    <scope>NUCLEOTIDE SEQUENCE [LARGE SCALE GENOMIC DNA]</scope>
    <source>
        <strain evidence="8 9">CBS 160.35</strain>
    </source>
</reference>
<dbReference type="Proteomes" id="UP000443090">
    <property type="component" value="Unassembled WGS sequence"/>
</dbReference>
<dbReference type="InterPro" id="IPR036259">
    <property type="entry name" value="MFS_trans_sf"/>
</dbReference>
<dbReference type="SUPFAM" id="SSF103473">
    <property type="entry name" value="MFS general substrate transporter"/>
    <property type="match status" value="1"/>
</dbReference>
<dbReference type="InterPro" id="IPR050360">
    <property type="entry name" value="MFS_Sugar_Transporters"/>
</dbReference>
<dbReference type="PROSITE" id="PS00216">
    <property type="entry name" value="SUGAR_TRANSPORT_1"/>
    <property type="match status" value="1"/>
</dbReference>